<dbReference type="AlphaFoldDB" id="A0AAW1XRD4"/>
<dbReference type="InterPro" id="IPR055195">
    <property type="entry name" value="INTS7_C_plant"/>
</dbReference>
<accession>A0AAW1XRD4</accession>
<evidence type="ECO:0000313" key="2">
    <source>
        <dbReference type="EMBL" id="KAK9939018.1"/>
    </source>
</evidence>
<dbReference type="PANTHER" id="PTHR13322:SF2">
    <property type="entry name" value="INTEGRATOR COMPLEX SUBUNIT 7"/>
    <property type="match status" value="1"/>
</dbReference>
<dbReference type="GO" id="GO:0034472">
    <property type="term" value="P:snRNA 3'-end processing"/>
    <property type="evidence" value="ECO:0007669"/>
    <property type="project" value="TreeGrafter"/>
</dbReference>
<evidence type="ECO:0000313" key="3">
    <source>
        <dbReference type="Proteomes" id="UP001457282"/>
    </source>
</evidence>
<sequence length="736" mass="83446">MERNSAACVMEWSIELEKTLRSKKPGRSLEAISEIGLKLRRLSRELPEYYLVNYHMFGLIPGEDKLFSNTIILRLANAFEYGDKHTRRALEFLGRVTVVFDGEDVEDRALALGLFGCWAHFAKECSSIRYLPSIRLTGARLFAKIGFSHSIANNAYKTGVKLLLGCSDEGYHVAMLVSLSKFASRSTILISKHVDLLLLFLNKEKAVLLQGTALRCLHYIFCKGMYHLPLSTSLVSALFRMLDEPQHQSTMLFQALLTLPKMILRMMPKLPLNVFHSFKPLSIAGNASSSSITSESMLAVSVLVDMSRRLEGSTEMESLVHSESLLPSRVILLIIDRITLMVKPVLDLCQIDSAVFQQVNFLFNLLTLLIREYPDLHVLVLDQIFVLVKCILLCMLQRKQMPRFMSVDLKAQKSSVIRSKLVFSIYRFLVTFLENLSETGTISTEVFDKVKILVEHVCQSNLVECYTYTIYSLLLQYKIICGHLVNESEGSCELGHMQHVREPGALGLLYILVQLVRKVHSDSCYYWLKSLVQYDYGESKRELLLLPKQGSVPSNQGGLRLLLDILMKWMQIPFLAPKYFFKLRPCLGSELFAVNEAGNRDGISVLFGFHLSLNLCIQLRNVQSPDFPVQFNKLYCMLYCKVSFLEPRVSGENKEQELGKSNKRGRGSDDGEFANLFVCFELNDRGQGYSSRLLDVSGFRVGGYRIQWHSCSIDSQGECWTLPPLNPGPVFTVQSL</sequence>
<feature type="domain" description="Integrator complex subunit 7-like C-terminal" evidence="1">
    <location>
        <begin position="588"/>
        <end position="659"/>
    </location>
</feature>
<reference evidence="2 3" key="1">
    <citation type="journal article" date="2023" name="G3 (Bethesda)">
        <title>A chromosome-length genome assembly and annotation of blackberry (Rubus argutus, cv. 'Hillquist').</title>
        <authorList>
            <person name="Bruna T."/>
            <person name="Aryal R."/>
            <person name="Dudchenko O."/>
            <person name="Sargent D.J."/>
            <person name="Mead D."/>
            <person name="Buti M."/>
            <person name="Cavallini A."/>
            <person name="Hytonen T."/>
            <person name="Andres J."/>
            <person name="Pham M."/>
            <person name="Weisz D."/>
            <person name="Mascagni F."/>
            <person name="Usai G."/>
            <person name="Natali L."/>
            <person name="Bassil N."/>
            <person name="Fernandez G.E."/>
            <person name="Lomsadze A."/>
            <person name="Armour M."/>
            <person name="Olukolu B."/>
            <person name="Poorten T."/>
            <person name="Britton C."/>
            <person name="Davik J."/>
            <person name="Ashrafi H."/>
            <person name="Aiden E.L."/>
            <person name="Borodovsky M."/>
            <person name="Worthington M."/>
        </authorList>
    </citation>
    <scope>NUCLEOTIDE SEQUENCE [LARGE SCALE GENOMIC DNA]</scope>
    <source>
        <strain evidence="2">PI 553951</strain>
    </source>
</reference>
<comment type="caution">
    <text evidence="2">The sequence shown here is derived from an EMBL/GenBank/DDBJ whole genome shotgun (WGS) entry which is preliminary data.</text>
</comment>
<proteinExistence type="predicted"/>
<dbReference type="Pfam" id="PF22966">
    <property type="entry name" value="INTS7_C_plants"/>
    <property type="match status" value="2"/>
</dbReference>
<dbReference type="EMBL" id="JBEDUW010000003">
    <property type="protein sequence ID" value="KAK9939018.1"/>
    <property type="molecule type" value="Genomic_DNA"/>
</dbReference>
<organism evidence="2 3">
    <name type="scientific">Rubus argutus</name>
    <name type="common">Southern blackberry</name>
    <dbReference type="NCBI Taxonomy" id="59490"/>
    <lineage>
        <taxon>Eukaryota</taxon>
        <taxon>Viridiplantae</taxon>
        <taxon>Streptophyta</taxon>
        <taxon>Embryophyta</taxon>
        <taxon>Tracheophyta</taxon>
        <taxon>Spermatophyta</taxon>
        <taxon>Magnoliopsida</taxon>
        <taxon>eudicotyledons</taxon>
        <taxon>Gunneridae</taxon>
        <taxon>Pentapetalae</taxon>
        <taxon>rosids</taxon>
        <taxon>fabids</taxon>
        <taxon>Rosales</taxon>
        <taxon>Rosaceae</taxon>
        <taxon>Rosoideae</taxon>
        <taxon>Rosoideae incertae sedis</taxon>
        <taxon>Rubus</taxon>
    </lineage>
</organism>
<name>A0AAW1XRD4_RUBAR</name>
<feature type="domain" description="Integrator complex subunit 7-like C-terminal" evidence="1">
    <location>
        <begin position="660"/>
        <end position="734"/>
    </location>
</feature>
<dbReference type="InterPro" id="IPR033060">
    <property type="entry name" value="INTS7"/>
</dbReference>
<dbReference type="Proteomes" id="UP001457282">
    <property type="component" value="Unassembled WGS sequence"/>
</dbReference>
<gene>
    <name evidence="2" type="ORF">M0R45_015727</name>
</gene>
<keyword evidence="3" id="KW-1185">Reference proteome</keyword>
<evidence type="ECO:0000259" key="1">
    <source>
        <dbReference type="Pfam" id="PF22966"/>
    </source>
</evidence>
<dbReference type="PANTHER" id="PTHR13322">
    <property type="entry name" value="C1ORF73 PROTEIN"/>
    <property type="match status" value="1"/>
</dbReference>
<dbReference type="GO" id="GO:0032039">
    <property type="term" value="C:integrator complex"/>
    <property type="evidence" value="ECO:0007669"/>
    <property type="project" value="InterPro"/>
</dbReference>
<protein>
    <recommendedName>
        <fullName evidence="1">Integrator complex subunit 7-like C-terminal domain-containing protein</fullName>
    </recommendedName>
</protein>